<organism evidence="1 2">
    <name type="scientific">Nocardia farcinica (strain IFM 10152)</name>
    <dbReference type="NCBI Taxonomy" id="247156"/>
    <lineage>
        <taxon>Bacteria</taxon>
        <taxon>Bacillati</taxon>
        <taxon>Actinomycetota</taxon>
        <taxon>Actinomycetes</taxon>
        <taxon>Mycobacteriales</taxon>
        <taxon>Nocardiaceae</taxon>
        <taxon>Nocardia</taxon>
    </lineage>
</organism>
<dbReference type="Proteomes" id="UP000006820">
    <property type="component" value="Chromosome"/>
</dbReference>
<reference evidence="1 2" key="1">
    <citation type="journal article" date="2004" name="Proc. Natl. Acad. Sci. U.S.A.">
        <title>The complete genomic sequence of Nocardia farcinica IFM 10152.</title>
        <authorList>
            <person name="Ishikawa J."/>
            <person name="Yamashita A."/>
            <person name="Mikami Y."/>
            <person name="Hoshino Y."/>
            <person name="Kurita H."/>
            <person name="Hotta K."/>
            <person name="Shiba T."/>
            <person name="Hattori M."/>
        </authorList>
    </citation>
    <scope>NUCLEOTIDE SEQUENCE [LARGE SCALE GENOMIC DNA]</scope>
    <source>
        <strain evidence="1 2">IFM 10152</strain>
    </source>
</reference>
<dbReference type="GeneID" id="61132310"/>
<dbReference type="AlphaFoldDB" id="Q5YZN8"/>
<dbReference type="EMBL" id="AP006618">
    <property type="protein sequence ID" value="BAD56353.1"/>
    <property type="molecule type" value="Genomic_DNA"/>
</dbReference>
<accession>Q5YZN8</accession>
<proteinExistence type="predicted"/>
<name>Q5YZN8_NOCFA</name>
<dbReference type="KEGG" id="nfa:NFA_15080"/>
<sequence length="83" mass="9434">MTVYEDIKARIAADRAAAEQCPCDETLEGARAEIVGDFLEVAERWQLKAQEWGPEEQFVAYRDMVCQQILDLLSEGLWPEEAS</sequence>
<evidence type="ECO:0000313" key="1">
    <source>
        <dbReference type="EMBL" id="BAD56353.1"/>
    </source>
</evidence>
<dbReference type="RefSeq" id="WP_011208038.1">
    <property type="nucleotide sequence ID" value="NC_006361.1"/>
</dbReference>
<dbReference type="STRING" id="247156.NFA_15080"/>
<protein>
    <submittedName>
        <fullName evidence="1">Uncharacterized protein</fullName>
    </submittedName>
</protein>
<evidence type="ECO:0000313" key="2">
    <source>
        <dbReference type="Proteomes" id="UP000006820"/>
    </source>
</evidence>
<gene>
    <name evidence="1" type="ordered locus">NFA_15080</name>
</gene>
<keyword evidence="2" id="KW-1185">Reference proteome</keyword>
<dbReference type="HOGENOM" id="CLU_2539179_0_0_11"/>